<dbReference type="InterPro" id="IPR024775">
    <property type="entry name" value="DinB-like"/>
</dbReference>
<evidence type="ECO:0000313" key="3">
    <source>
        <dbReference type="Proteomes" id="UP001183817"/>
    </source>
</evidence>
<accession>A0ABU2BG91</accession>
<gene>
    <name evidence="2" type="ORF">J2S64_001341</name>
</gene>
<dbReference type="Pfam" id="PF12867">
    <property type="entry name" value="DinB_2"/>
    <property type="match status" value="1"/>
</dbReference>
<feature type="domain" description="DinB-like" evidence="1">
    <location>
        <begin position="41"/>
        <end position="171"/>
    </location>
</feature>
<reference evidence="2 3" key="1">
    <citation type="submission" date="2023-07" db="EMBL/GenBank/DDBJ databases">
        <title>Sequencing the genomes of 1000 actinobacteria strains.</title>
        <authorList>
            <person name="Klenk H.-P."/>
        </authorList>
    </citation>
    <scope>NUCLEOTIDE SEQUENCE [LARGE SCALE GENOMIC DNA]</scope>
    <source>
        <strain evidence="2 3">DSM 20167</strain>
    </source>
</reference>
<proteinExistence type="predicted"/>
<dbReference type="Gene3D" id="1.20.120.450">
    <property type="entry name" value="dinb family like domain"/>
    <property type="match status" value="1"/>
</dbReference>
<dbReference type="EMBL" id="JAVDYI010000001">
    <property type="protein sequence ID" value="MDR7357650.1"/>
    <property type="molecule type" value="Genomic_DNA"/>
</dbReference>
<name>A0ABU2BG91_9MICC</name>
<keyword evidence="3" id="KW-1185">Reference proteome</keyword>
<organism evidence="2 3">
    <name type="scientific">Paeniglutamicibacter sulfureus</name>
    <dbReference type="NCBI Taxonomy" id="43666"/>
    <lineage>
        <taxon>Bacteria</taxon>
        <taxon>Bacillati</taxon>
        <taxon>Actinomycetota</taxon>
        <taxon>Actinomycetes</taxon>
        <taxon>Micrococcales</taxon>
        <taxon>Micrococcaceae</taxon>
        <taxon>Paeniglutamicibacter</taxon>
    </lineage>
</organism>
<evidence type="ECO:0000259" key="1">
    <source>
        <dbReference type="Pfam" id="PF12867"/>
    </source>
</evidence>
<dbReference type="InterPro" id="IPR034660">
    <property type="entry name" value="DinB/YfiT-like"/>
</dbReference>
<evidence type="ECO:0000313" key="2">
    <source>
        <dbReference type="EMBL" id="MDR7357650.1"/>
    </source>
</evidence>
<protein>
    <recommendedName>
        <fullName evidence="1">DinB-like domain-containing protein</fullName>
    </recommendedName>
</protein>
<dbReference type="RefSeq" id="WP_302262871.1">
    <property type="nucleotide sequence ID" value="NZ_BAAAWO010000001.1"/>
</dbReference>
<sequence length="179" mass="19306">MDEQPTPDTKDWTVVLSEVCDECGIDVRALHPGQVAALLRDSVPRFTAALAAPDATVRKDPGVWSTHEYCAHVGEMLQVMNGRLAMMLETDSPTFPDWDQDAAAVRGAYAQIPAAEVARGLEEAASLFAAALDSLSDAQLTRMGTRSNGAVFTTATLAQYAWHDTAHHLHHDLGVARPL</sequence>
<dbReference type="Proteomes" id="UP001183817">
    <property type="component" value="Unassembled WGS sequence"/>
</dbReference>
<dbReference type="SUPFAM" id="SSF109854">
    <property type="entry name" value="DinB/YfiT-like putative metalloenzymes"/>
    <property type="match status" value="1"/>
</dbReference>
<comment type="caution">
    <text evidence="2">The sequence shown here is derived from an EMBL/GenBank/DDBJ whole genome shotgun (WGS) entry which is preliminary data.</text>
</comment>